<gene>
    <name evidence="1" type="ORF">SAMN05421732_10388</name>
</gene>
<accession>A0A1G6IQZ9</accession>
<dbReference type="AlphaFoldDB" id="A0A1G6IQZ9"/>
<proteinExistence type="predicted"/>
<organism evidence="1 2">
    <name type="scientific">Acinetobacter kookii</name>
    <dbReference type="NCBI Taxonomy" id="1226327"/>
    <lineage>
        <taxon>Bacteria</taxon>
        <taxon>Pseudomonadati</taxon>
        <taxon>Pseudomonadota</taxon>
        <taxon>Gammaproteobacteria</taxon>
        <taxon>Moraxellales</taxon>
        <taxon>Moraxellaceae</taxon>
        <taxon>Acinetobacter</taxon>
    </lineage>
</organism>
<dbReference type="Proteomes" id="UP000243468">
    <property type="component" value="Unassembled WGS sequence"/>
</dbReference>
<dbReference type="EMBL" id="FMYO01000003">
    <property type="protein sequence ID" value="SDC08176.1"/>
    <property type="molecule type" value="Genomic_DNA"/>
</dbReference>
<name>A0A1G6IQZ9_9GAMM</name>
<sequence length="79" mass="9161">MIAPSEENMSLYDQINDEIVLMDAGEQKWIGADLELDAMVAVELMLQDLQEDKVIKIRRKNHEKHTGLKQIDRILVEKL</sequence>
<reference evidence="2" key="1">
    <citation type="submission" date="2016-09" db="EMBL/GenBank/DDBJ databases">
        <authorList>
            <person name="Varghese N."/>
            <person name="Submissions S."/>
        </authorList>
    </citation>
    <scope>NUCLEOTIDE SEQUENCE [LARGE SCALE GENOMIC DNA]</scope>
    <source>
        <strain evidence="2">ANC 4667</strain>
    </source>
</reference>
<evidence type="ECO:0000313" key="2">
    <source>
        <dbReference type="Proteomes" id="UP000243468"/>
    </source>
</evidence>
<evidence type="ECO:0000313" key="1">
    <source>
        <dbReference type="EMBL" id="SDC08176.1"/>
    </source>
</evidence>
<keyword evidence="2" id="KW-1185">Reference proteome</keyword>
<protein>
    <submittedName>
        <fullName evidence="1">Uncharacterized protein</fullName>
    </submittedName>
</protein>